<gene>
    <name evidence="8" type="ORF">ACHAW5_010613</name>
</gene>
<dbReference type="PANTHER" id="PTHR42893:SF46">
    <property type="entry name" value="PROTEIN DETOXIFICATION 44, CHLOROPLASTIC"/>
    <property type="match status" value="1"/>
</dbReference>
<feature type="transmembrane region" description="Helical" evidence="7">
    <location>
        <begin position="502"/>
        <end position="520"/>
    </location>
</feature>
<evidence type="ECO:0000256" key="2">
    <source>
        <dbReference type="ARBA" id="ARBA00010199"/>
    </source>
</evidence>
<feature type="transmembrane region" description="Helical" evidence="7">
    <location>
        <begin position="571"/>
        <end position="590"/>
    </location>
</feature>
<keyword evidence="9" id="KW-1185">Reference proteome</keyword>
<dbReference type="Pfam" id="PF01554">
    <property type="entry name" value="MatE"/>
    <property type="match status" value="1"/>
</dbReference>
<evidence type="ECO:0000313" key="8">
    <source>
        <dbReference type="EMBL" id="KAL3778837.1"/>
    </source>
</evidence>
<feature type="compositionally biased region" description="Acidic residues" evidence="6">
    <location>
        <begin position="89"/>
        <end position="110"/>
    </location>
</feature>
<protein>
    <recommendedName>
        <fullName evidence="10">Protein DETOXIFICATION</fullName>
    </recommendedName>
</protein>
<accession>A0ABD3NU70</accession>
<evidence type="ECO:0008006" key="10">
    <source>
        <dbReference type="Google" id="ProtNLM"/>
    </source>
</evidence>
<sequence>MARRRHLPISIILCAATTTCRRVVEGLVPPPPSSSLLARRTRSSSSRPPPPVDVDVVDRVRAADDRPPPPTLGRWAPIGPSALSSTSRDDDDDSDDEGGIVDRSYDDDDTTTTTTTTTTVELDVDGAISSWSRLASSLPGRRRRGGSRGVVVGRLDDLDMKITSVAVPSMLNLMVVPLVNAVDTYYVGRLADPLALAAQSASNQCFFTMYFVAAFLPAITAPLVASAIGRHDWDGARDRVCEGLFLSNVLGGMFSLLLIVFPKAVLRLVLPPGSSAGIMDYAVPYLRCRAVGMVPALFASTGFAAYRGLLNTVTPLKVSLTTNLLNLALDPLFIFGLGRGGAAATPSSSSSSPPSWGVPSFLSNGSGPSGAAAATSGAAAATSVAEIASALIYLRLLVRRGLIRWSRLFRPPSLENLLPLIRGGLAMLLRQLTLNVAFVSAARRAQVLDPSGVSAAAYGIAMQIYSLGVVCHLGIQGTAAALVPSARAAGGDGAAREVADRIFAWGTILGMALACVQWFALPAIAPMFSPLREVRDAVRGPAAISSFIHLVNGLVFAGEGTMLGLGAFRDLALITSLGVAVMVSCLASPLGSTLNGVLMSLAAFNLVQGLAVTLHHPRNAII</sequence>
<evidence type="ECO:0000256" key="4">
    <source>
        <dbReference type="ARBA" id="ARBA00022989"/>
    </source>
</evidence>
<dbReference type="InterPro" id="IPR044644">
    <property type="entry name" value="DinF-like"/>
</dbReference>
<dbReference type="Proteomes" id="UP001530315">
    <property type="component" value="Unassembled WGS sequence"/>
</dbReference>
<evidence type="ECO:0000313" key="9">
    <source>
        <dbReference type="Proteomes" id="UP001530315"/>
    </source>
</evidence>
<feature type="compositionally biased region" description="Basic and acidic residues" evidence="6">
    <location>
        <begin position="56"/>
        <end position="67"/>
    </location>
</feature>
<comment type="similarity">
    <text evidence="2">Belongs to the multi antimicrobial extrusion (MATE) (TC 2.A.66.1) family.</text>
</comment>
<keyword evidence="3 7" id="KW-0812">Transmembrane</keyword>
<keyword evidence="5 7" id="KW-0472">Membrane</keyword>
<dbReference type="GO" id="GO:0016020">
    <property type="term" value="C:membrane"/>
    <property type="evidence" value="ECO:0007669"/>
    <property type="project" value="UniProtKB-SubCell"/>
</dbReference>
<dbReference type="InterPro" id="IPR002528">
    <property type="entry name" value="MATE_fam"/>
</dbReference>
<comment type="caution">
    <text evidence="8">The sequence shown here is derived from an EMBL/GenBank/DDBJ whole genome shotgun (WGS) entry which is preliminary data.</text>
</comment>
<evidence type="ECO:0000256" key="5">
    <source>
        <dbReference type="ARBA" id="ARBA00023136"/>
    </source>
</evidence>
<evidence type="ECO:0000256" key="7">
    <source>
        <dbReference type="SAM" id="Phobius"/>
    </source>
</evidence>
<comment type="subcellular location">
    <subcellularLocation>
        <location evidence="1">Membrane</location>
        <topology evidence="1">Multi-pass membrane protein</topology>
    </subcellularLocation>
</comment>
<dbReference type="PANTHER" id="PTHR42893">
    <property type="entry name" value="PROTEIN DETOXIFICATION 44, CHLOROPLASTIC-RELATED"/>
    <property type="match status" value="1"/>
</dbReference>
<feature type="compositionally biased region" description="Low complexity" evidence="6">
    <location>
        <begin position="34"/>
        <end position="46"/>
    </location>
</feature>
<dbReference type="EMBL" id="JALLAZ020001197">
    <property type="protein sequence ID" value="KAL3778837.1"/>
    <property type="molecule type" value="Genomic_DNA"/>
</dbReference>
<keyword evidence="4 7" id="KW-1133">Transmembrane helix</keyword>
<feature type="transmembrane region" description="Helical" evidence="7">
    <location>
        <begin position="371"/>
        <end position="396"/>
    </location>
</feature>
<feature type="transmembrane region" description="Helical" evidence="7">
    <location>
        <begin position="240"/>
        <end position="261"/>
    </location>
</feature>
<feature type="transmembrane region" description="Helical" evidence="7">
    <location>
        <begin position="540"/>
        <end position="559"/>
    </location>
</feature>
<feature type="region of interest" description="Disordered" evidence="6">
    <location>
        <begin position="26"/>
        <end position="113"/>
    </location>
</feature>
<evidence type="ECO:0000256" key="1">
    <source>
        <dbReference type="ARBA" id="ARBA00004141"/>
    </source>
</evidence>
<name>A0ABD3NU70_9STRA</name>
<reference evidence="8 9" key="1">
    <citation type="submission" date="2024-10" db="EMBL/GenBank/DDBJ databases">
        <title>Updated reference genomes for cyclostephanoid diatoms.</title>
        <authorList>
            <person name="Roberts W.R."/>
            <person name="Alverson A.J."/>
        </authorList>
    </citation>
    <scope>NUCLEOTIDE SEQUENCE [LARGE SCALE GENOMIC DNA]</scope>
    <source>
        <strain evidence="8 9">AJA276-08</strain>
    </source>
</reference>
<evidence type="ECO:0000256" key="3">
    <source>
        <dbReference type="ARBA" id="ARBA00022692"/>
    </source>
</evidence>
<proteinExistence type="inferred from homology"/>
<feature type="transmembrane region" description="Helical" evidence="7">
    <location>
        <begin position="207"/>
        <end position="228"/>
    </location>
</feature>
<evidence type="ECO:0000256" key="6">
    <source>
        <dbReference type="SAM" id="MobiDB-lite"/>
    </source>
</evidence>
<dbReference type="AlphaFoldDB" id="A0ABD3NU70"/>
<organism evidence="8 9">
    <name type="scientific">Stephanodiscus triporus</name>
    <dbReference type="NCBI Taxonomy" id="2934178"/>
    <lineage>
        <taxon>Eukaryota</taxon>
        <taxon>Sar</taxon>
        <taxon>Stramenopiles</taxon>
        <taxon>Ochrophyta</taxon>
        <taxon>Bacillariophyta</taxon>
        <taxon>Coscinodiscophyceae</taxon>
        <taxon>Thalassiosirophycidae</taxon>
        <taxon>Stephanodiscales</taxon>
        <taxon>Stephanodiscaceae</taxon>
        <taxon>Stephanodiscus</taxon>
    </lineage>
</organism>